<evidence type="ECO:0000256" key="8">
    <source>
        <dbReference type="SAM" id="SignalP"/>
    </source>
</evidence>
<dbReference type="AlphaFoldDB" id="A0A1C7PBF9"/>
<keyword evidence="12" id="KW-1185">Reference proteome</keyword>
<evidence type="ECO:0000256" key="3">
    <source>
        <dbReference type="ARBA" id="ARBA00022723"/>
    </source>
</evidence>
<dbReference type="Gene3D" id="1.10.1370.10">
    <property type="entry name" value="Neurolysin, domain 3"/>
    <property type="match status" value="1"/>
</dbReference>
<keyword evidence="4 7" id="KW-0378">Hydrolase</keyword>
<reference evidence="12" key="1">
    <citation type="submission" date="2016-09" db="EMBL/GenBank/DDBJ databases">
        <authorList>
            <person name="Koehorst J."/>
        </authorList>
    </citation>
    <scope>NUCLEOTIDE SEQUENCE [LARGE SCALE GENOMIC DNA]</scope>
</reference>
<name>A0A1C7PBF9_9BACT</name>
<feature type="chain" id="PRO_5014266509" evidence="8">
    <location>
        <begin position="19"/>
        <end position="711"/>
    </location>
</feature>
<keyword evidence="5 7" id="KW-0862">Zinc</keyword>
<organism evidence="11 12">
    <name type="scientific">Akkermansia glycaniphila</name>
    <dbReference type="NCBI Taxonomy" id="1679444"/>
    <lineage>
        <taxon>Bacteria</taxon>
        <taxon>Pseudomonadati</taxon>
        <taxon>Verrucomicrobiota</taxon>
        <taxon>Verrucomicrobiia</taxon>
        <taxon>Verrucomicrobiales</taxon>
        <taxon>Akkermansiaceae</taxon>
        <taxon>Akkermansia</taxon>
    </lineage>
</organism>
<dbReference type="InterPro" id="IPR024079">
    <property type="entry name" value="MetalloPept_cat_dom_sf"/>
</dbReference>
<dbReference type="SUPFAM" id="SSF55486">
    <property type="entry name" value="Metalloproteases ('zincins'), catalytic domain"/>
    <property type="match status" value="1"/>
</dbReference>
<evidence type="ECO:0000256" key="6">
    <source>
        <dbReference type="ARBA" id="ARBA00023049"/>
    </source>
</evidence>
<dbReference type="PANTHER" id="PTHR43660">
    <property type="entry name" value="DIPEPTIDYL CARBOXYPEPTIDASE"/>
    <property type="match status" value="1"/>
</dbReference>
<keyword evidence="6 7" id="KW-0482">Metalloprotease</keyword>
<comment type="similarity">
    <text evidence="1 7">Belongs to the peptidase M3 family.</text>
</comment>
<keyword evidence="8" id="KW-0732">Signal</keyword>
<accession>A0A1C7PBF9</accession>
<keyword evidence="2 7" id="KW-0645">Protease</keyword>
<gene>
    <name evidence="11" type="ORF">PYTT_1162</name>
</gene>
<sequence length="711" mass="80559">MTFTRSLLLLLALGSCHAQEQTPAAPPAPPAAIRLQNHPFLDDTQLPAWSKMTPEQAQIDCTIALQRHAAIIQAIENAAEPTYENTFGLYTGNHELFQAWLRWLILVKLHDTPETRTATEKLEPLYLQASSAAFHSEKLWNTLKKVAGSDEVRTLSPARQRLIAETVNLFREEGADLPPEKKTRLAAIDQELSRLSRCFTANIIDSTKTFELSIGEENAPEATQQPTPHTGTPRRILNYGNARPTLAVTKDEQLRKTIWQALQTIATGTYDNEPLIKQILTLRRERAQLLGYPTYADMVAARTMLGTGAAAKRHICGMIDKLRSQYAAETETLRRLKADETNNPDARLEPWDQAYYIARHYEKQSKISYWALASHFPADNVLQGMFGIYSQLYGISVIECPAKAAKPGRKQTVLPGTVEVWNRHVRFFEIHDQATGKLLGSLYIDAGNRPDKRPGIWTQEIRLGSSRTPGIVCISLAHEWDDDLDHASIEQLFHEFGHALHRILYDGEETDLGCISIARDFNEFPSIINELWTWDRDILQRLCQGPLPDDAYEQILANRNLFRIGNEIFQYKMALLDLELHSRHIDDATPLDDLVKTIMEQNNVPHAELDLANLRENMHLFSNSAYAGLYFVYLWDKMLAEDAFSRFREKGLTNPETGAEFRRTILSKGNSKPAIELYRNFMGRAPKPDVLLQTLGIQPTTPHTQSAHQEP</sequence>
<dbReference type="PROSITE" id="PS51257">
    <property type="entry name" value="PROKAR_LIPOPROTEIN"/>
    <property type="match status" value="1"/>
</dbReference>
<dbReference type="GO" id="GO:0004222">
    <property type="term" value="F:metalloendopeptidase activity"/>
    <property type="evidence" value="ECO:0007669"/>
    <property type="project" value="InterPro"/>
</dbReference>
<proteinExistence type="inferred from homology"/>
<dbReference type="PANTHER" id="PTHR43660:SF1">
    <property type="entry name" value="DIPEPTIDYL CARBOXYPEPTIDASE"/>
    <property type="match status" value="1"/>
</dbReference>
<evidence type="ECO:0000259" key="10">
    <source>
        <dbReference type="Pfam" id="PF19310"/>
    </source>
</evidence>
<evidence type="ECO:0000256" key="2">
    <source>
        <dbReference type="ARBA" id="ARBA00022670"/>
    </source>
</evidence>
<evidence type="ECO:0000256" key="1">
    <source>
        <dbReference type="ARBA" id="ARBA00006040"/>
    </source>
</evidence>
<dbReference type="InterPro" id="IPR045090">
    <property type="entry name" value="Pept_M3A_M3B"/>
</dbReference>
<evidence type="ECO:0000256" key="4">
    <source>
        <dbReference type="ARBA" id="ARBA00022801"/>
    </source>
</evidence>
<dbReference type="Gene3D" id="3.40.390.10">
    <property type="entry name" value="Collagenase (Catalytic Domain)"/>
    <property type="match status" value="1"/>
</dbReference>
<feature type="domain" description="Oligopeptidase A N-terminal" evidence="10">
    <location>
        <begin position="69"/>
        <end position="181"/>
    </location>
</feature>
<evidence type="ECO:0000256" key="7">
    <source>
        <dbReference type="RuleBase" id="RU003435"/>
    </source>
</evidence>
<dbReference type="KEGG" id="agl:PYTT_1162"/>
<dbReference type="RefSeq" id="WP_067776171.1">
    <property type="nucleotide sequence ID" value="NZ_LIGX01000026.1"/>
</dbReference>
<dbReference type="EMBL" id="LT629973">
    <property type="protein sequence ID" value="SEH84441.1"/>
    <property type="molecule type" value="Genomic_DNA"/>
</dbReference>
<dbReference type="GO" id="GO:0006508">
    <property type="term" value="P:proteolysis"/>
    <property type="evidence" value="ECO:0007669"/>
    <property type="project" value="UniProtKB-KW"/>
</dbReference>
<dbReference type="Pfam" id="PF19310">
    <property type="entry name" value="TOP_N"/>
    <property type="match status" value="1"/>
</dbReference>
<dbReference type="Proteomes" id="UP000176204">
    <property type="component" value="Chromosome I"/>
</dbReference>
<dbReference type="InterPro" id="IPR045666">
    <property type="entry name" value="OpdA_N"/>
</dbReference>
<dbReference type="Pfam" id="PF01432">
    <property type="entry name" value="Peptidase_M3"/>
    <property type="match status" value="1"/>
</dbReference>
<dbReference type="InterPro" id="IPR001567">
    <property type="entry name" value="Pept_M3A_M3B_dom"/>
</dbReference>
<dbReference type="InterPro" id="IPR024077">
    <property type="entry name" value="Neurolysin/TOP_dom2"/>
</dbReference>
<evidence type="ECO:0000313" key="12">
    <source>
        <dbReference type="Proteomes" id="UP000176204"/>
    </source>
</evidence>
<dbReference type="OrthoDB" id="9773538at2"/>
<feature type="domain" description="Peptidase M3A/M3B catalytic" evidence="9">
    <location>
        <begin position="249"/>
        <end position="696"/>
    </location>
</feature>
<comment type="cofactor">
    <cofactor evidence="7">
        <name>Zn(2+)</name>
        <dbReference type="ChEBI" id="CHEBI:29105"/>
    </cofactor>
    <text evidence="7">Binds 1 zinc ion.</text>
</comment>
<evidence type="ECO:0000313" key="11">
    <source>
        <dbReference type="EMBL" id="SEH84441.1"/>
    </source>
</evidence>
<keyword evidence="3 7" id="KW-0479">Metal-binding</keyword>
<feature type="signal peptide" evidence="8">
    <location>
        <begin position="1"/>
        <end position="18"/>
    </location>
</feature>
<protein>
    <submittedName>
        <fullName evidence="11">Peptidase family m3</fullName>
    </submittedName>
</protein>
<evidence type="ECO:0000256" key="5">
    <source>
        <dbReference type="ARBA" id="ARBA00022833"/>
    </source>
</evidence>
<dbReference type="PATRIC" id="fig|1679444.3.peg.727"/>
<evidence type="ECO:0000259" key="9">
    <source>
        <dbReference type="Pfam" id="PF01432"/>
    </source>
</evidence>
<dbReference type="STRING" id="1679444.PYTT_1162"/>
<dbReference type="GO" id="GO:0046872">
    <property type="term" value="F:metal ion binding"/>
    <property type="evidence" value="ECO:0007669"/>
    <property type="project" value="UniProtKB-UniRule"/>
</dbReference>